<keyword evidence="3" id="KW-1185">Reference proteome</keyword>
<sequence>MKVLRLFCLTVLVCTASSSMSDEEMANRILQRARRSLKAEGRSLIDSFQRALYALQQGSTQIGSDFLNNLLFTLDFMTPSFGYVMTSIYGKGYRLNPKFKKFLQMYMNEEQIADHNHLMRVFEETYHGDYDLYLKSGKNVAGNYKNSQPIDEATMDYLGRAIKSNFPPGEEYSTPQLLGGVFSVLQGLGSQPLAAKPSPQPPQPQLPPQPPQPQLPPQPPLQLPPQPTRPQLQLLPQRPIQPQILQPQQPKLQLPPPPPPRLPQQQVFEAPATGYSGPTTSSEQKVLFDADGNVYLRPIPSQLAPSVGDPRASSKPSPQLTAPQIQPPQAPVAGLNQAHSTAPIEPRQSFEKLGQAAPPQLNHAQNQLPIPPNVQSYVLTEKVPGLNLEPLPLEPHSQFSNEPLSEGRNSDPLKSSENRVRPPTILDIAENDPSGNGLPDRSSRIGADEKRQASINDFFESLSLQNPSLSTDADVFDLNEASATKAGDESSVPKLRQKRFAKLHESEKSKITACPPANAKLILCAGDALVDNIFINPVTYVMSWFV</sequence>
<protein>
    <submittedName>
        <fullName evidence="4">Serine/arginine repetitive matrix protein 1</fullName>
    </submittedName>
</protein>
<gene>
    <name evidence="4" type="primary">LOC108668680</name>
</gene>
<feature type="chain" id="PRO_5034547260" evidence="2">
    <location>
        <begin position="22"/>
        <end position="546"/>
    </location>
</feature>
<feature type="region of interest" description="Disordered" evidence="1">
    <location>
        <begin position="190"/>
        <end position="232"/>
    </location>
</feature>
<dbReference type="RefSeq" id="XP_018011411.1">
    <property type="nucleotide sequence ID" value="XM_018155922.2"/>
</dbReference>
<dbReference type="KEGG" id="hazt:108668680"/>
<name>A0A8B7NCZ6_HYAAZ</name>
<organism evidence="3 4">
    <name type="scientific">Hyalella azteca</name>
    <name type="common">Amphipod</name>
    <dbReference type="NCBI Taxonomy" id="294128"/>
    <lineage>
        <taxon>Eukaryota</taxon>
        <taxon>Metazoa</taxon>
        <taxon>Ecdysozoa</taxon>
        <taxon>Arthropoda</taxon>
        <taxon>Crustacea</taxon>
        <taxon>Multicrustacea</taxon>
        <taxon>Malacostraca</taxon>
        <taxon>Eumalacostraca</taxon>
        <taxon>Peracarida</taxon>
        <taxon>Amphipoda</taxon>
        <taxon>Senticaudata</taxon>
        <taxon>Talitrida</taxon>
        <taxon>Talitroidea</taxon>
        <taxon>Hyalellidae</taxon>
        <taxon>Hyalella</taxon>
    </lineage>
</organism>
<proteinExistence type="predicted"/>
<dbReference type="AlphaFoldDB" id="A0A8B7NCZ6"/>
<feature type="signal peptide" evidence="2">
    <location>
        <begin position="1"/>
        <end position="21"/>
    </location>
</feature>
<evidence type="ECO:0000256" key="2">
    <source>
        <dbReference type="SAM" id="SignalP"/>
    </source>
</evidence>
<feature type="region of interest" description="Disordered" evidence="1">
    <location>
        <begin position="299"/>
        <end position="355"/>
    </location>
</feature>
<dbReference type="GeneID" id="108668680"/>
<feature type="compositionally biased region" description="Basic and acidic residues" evidence="1">
    <location>
        <begin position="408"/>
        <end position="420"/>
    </location>
</feature>
<keyword evidence="2" id="KW-0732">Signal</keyword>
<feature type="region of interest" description="Disordered" evidence="1">
    <location>
        <begin position="389"/>
        <end position="449"/>
    </location>
</feature>
<accession>A0A8B7NCZ6</accession>
<reference evidence="4" key="1">
    <citation type="submission" date="2025-08" db="UniProtKB">
        <authorList>
            <consortium name="RefSeq"/>
        </authorList>
    </citation>
    <scope>IDENTIFICATION</scope>
    <source>
        <tissue evidence="4">Whole organism</tissue>
    </source>
</reference>
<evidence type="ECO:0000313" key="3">
    <source>
        <dbReference type="Proteomes" id="UP000694843"/>
    </source>
</evidence>
<dbReference type="Proteomes" id="UP000694843">
    <property type="component" value="Unplaced"/>
</dbReference>
<feature type="compositionally biased region" description="Pro residues" evidence="1">
    <location>
        <begin position="198"/>
        <end position="228"/>
    </location>
</feature>
<evidence type="ECO:0000256" key="1">
    <source>
        <dbReference type="SAM" id="MobiDB-lite"/>
    </source>
</evidence>
<evidence type="ECO:0000313" key="4">
    <source>
        <dbReference type="RefSeq" id="XP_018011411.1"/>
    </source>
</evidence>